<keyword evidence="2 3" id="KW-0067">ATP-binding</keyword>
<keyword evidence="7" id="KW-1185">Reference proteome</keyword>
<keyword evidence="1 3" id="KW-0547">Nucleotide-binding</keyword>
<feature type="region of interest" description="Disordered" evidence="4">
    <location>
        <begin position="177"/>
        <end position="211"/>
    </location>
</feature>
<evidence type="ECO:0000259" key="5">
    <source>
        <dbReference type="PROSITE" id="PS50011"/>
    </source>
</evidence>
<dbReference type="AlphaFoldDB" id="C5DDP5"/>
<dbReference type="InterPro" id="IPR008271">
    <property type="entry name" value="Ser/Thr_kinase_AS"/>
</dbReference>
<feature type="region of interest" description="Disordered" evidence="4">
    <location>
        <begin position="670"/>
        <end position="775"/>
    </location>
</feature>
<feature type="region of interest" description="Disordered" evidence="4">
    <location>
        <begin position="597"/>
        <end position="650"/>
    </location>
</feature>
<dbReference type="GO" id="GO:0005524">
    <property type="term" value="F:ATP binding"/>
    <property type="evidence" value="ECO:0007669"/>
    <property type="project" value="UniProtKB-UniRule"/>
</dbReference>
<sequence>MASTKSAESGGSSHVVNSVVPSNMKETSAPSSEVSRRDTDIEKKSKAAAELPPRSQREQHAKDLRGLNRSSSVRAMSSLRKIFHRSQSHHEPDGRSRAPVKAGTGMGMLHGAFESEQKSRSRSSSLLHRKNQHAILPQQNHVPNHLIQSSSNPALSSAVSHNVNPFIAHRNPGFESPFSALGKGTDIAAPRKSNTHGSNPISRKTSSNESNMVYNPYGTLSKNNTSSSQHGLSFYLQDGKEELPLLPTPLKDPNEYLPEGYRQYSVQLADNFCYPERNTADDMNLGSGGSSEVRTVRSLFHKKDLYALKKFKLLRNEEPEHFYKRCSKEFILAKRLSKNPHIANTFYLVKVSTTTFMTRGWAFVMEYCSGGDLYSLISRPTWKKRPLKEKFDYWRQVVEGIKFVHSQGIVHRDLKPENVLIDKEGTAKITDFGISDWGHEDPDDLNSPVSLFENYVGSPPYSPPEVMAFNDDNATKQDKKPYDAHKMDCWALGMLLFVLVYQCSPFLDAYKTDSKFRSYVLSYNNYVDHINPQFRKPGNHRPGPGSEFQFGREFQSGGASRVAWRLADPDAKTRYTMQDLLEDPWWASISAGVHENPHAVPKAPELRHSSYESNGGFSPAANTSAKASEEELAHTSNPFLSKTKNKSKSMLSIAETPAPPLVQAQAESLPTLSEEKANEDNAAAPSQEHEGATIPLQDNSNANTLPQENDNLTALPQEHSSATVLPQEQAEIPAKPNGGLHGDKVAELDKEVHENEDSSTKKDIWADAREKEEET</sequence>
<feature type="compositionally biased region" description="Basic and acidic residues" evidence="4">
    <location>
        <begin position="55"/>
        <end position="66"/>
    </location>
</feature>
<feature type="domain" description="Protein kinase" evidence="5">
    <location>
        <begin position="279"/>
        <end position="586"/>
    </location>
</feature>
<evidence type="ECO:0000256" key="2">
    <source>
        <dbReference type="ARBA" id="ARBA00022840"/>
    </source>
</evidence>
<feature type="compositionally biased region" description="Polar residues" evidence="4">
    <location>
        <begin position="696"/>
        <end position="726"/>
    </location>
</feature>
<reference evidence="6 7" key="1">
    <citation type="journal article" date="2009" name="Genome Res.">
        <title>Comparative genomics of protoploid Saccharomycetaceae.</title>
        <authorList>
            <consortium name="The Genolevures Consortium"/>
            <person name="Souciet J.-L."/>
            <person name="Dujon B."/>
            <person name="Gaillardin C."/>
            <person name="Johnston M."/>
            <person name="Baret P.V."/>
            <person name="Cliften P."/>
            <person name="Sherman D.J."/>
            <person name="Weissenbach J."/>
            <person name="Westhof E."/>
            <person name="Wincker P."/>
            <person name="Jubin C."/>
            <person name="Poulain J."/>
            <person name="Barbe V."/>
            <person name="Segurens B."/>
            <person name="Artiguenave F."/>
            <person name="Anthouard V."/>
            <person name="Vacherie B."/>
            <person name="Val M.-E."/>
            <person name="Fulton R.S."/>
            <person name="Minx P."/>
            <person name="Wilson R."/>
            <person name="Durrens P."/>
            <person name="Jean G."/>
            <person name="Marck C."/>
            <person name="Martin T."/>
            <person name="Nikolski M."/>
            <person name="Rolland T."/>
            <person name="Seret M.-L."/>
            <person name="Casaregola S."/>
            <person name="Despons L."/>
            <person name="Fairhead C."/>
            <person name="Fischer G."/>
            <person name="Lafontaine I."/>
            <person name="Leh V."/>
            <person name="Lemaire M."/>
            <person name="de Montigny J."/>
            <person name="Neuveglise C."/>
            <person name="Thierry A."/>
            <person name="Blanc-Lenfle I."/>
            <person name="Bleykasten C."/>
            <person name="Diffels J."/>
            <person name="Fritsch E."/>
            <person name="Frangeul L."/>
            <person name="Goeffon A."/>
            <person name="Jauniaux N."/>
            <person name="Kachouri-Lafond R."/>
            <person name="Payen C."/>
            <person name="Potier S."/>
            <person name="Pribylova L."/>
            <person name="Ozanne C."/>
            <person name="Richard G.-F."/>
            <person name="Sacerdot C."/>
            <person name="Straub M.-L."/>
            <person name="Talla E."/>
        </authorList>
    </citation>
    <scope>NUCLEOTIDE SEQUENCE [LARGE SCALE GENOMIC DNA]</scope>
    <source>
        <strain evidence="7">ATCC 56472 / CBS 6340 / NRRL Y-8284</strain>
    </source>
</reference>
<dbReference type="Proteomes" id="UP000002036">
    <property type="component" value="Chromosome C"/>
</dbReference>
<dbReference type="PROSITE" id="PS50011">
    <property type="entry name" value="PROTEIN_KINASE_DOM"/>
    <property type="match status" value="1"/>
</dbReference>
<evidence type="ECO:0000256" key="1">
    <source>
        <dbReference type="ARBA" id="ARBA00022741"/>
    </source>
</evidence>
<feature type="compositionally biased region" description="Low complexity" evidence="4">
    <location>
        <begin position="9"/>
        <end position="23"/>
    </location>
</feature>
<protein>
    <submittedName>
        <fullName evidence="6">KLTH0C02662p</fullName>
    </submittedName>
</protein>
<feature type="region of interest" description="Disordered" evidence="4">
    <location>
        <begin position="137"/>
        <end position="158"/>
    </location>
</feature>
<dbReference type="PROSITE" id="PS00107">
    <property type="entry name" value="PROTEIN_KINASE_ATP"/>
    <property type="match status" value="1"/>
</dbReference>
<evidence type="ECO:0000256" key="3">
    <source>
        <dbReference type="PROSITE-ProRule" id="PRU10141"/>
    </source>
</evidence>
<organism evidence="6 7">
    <name type="scientific">Lachancea thermotolerans (strain ATCC 56472 / CBS 6340 / NRRL Y-8284)</name>
    <name type="common">Yeast</name>
    <name type="synonym">Kluyveromyces thermotolerans</name>
    <dbReference type="NCBI Taxonomy" id="559295"/>
    <lineage>
        <taxon>Eukaryota</taxon>
        <taxon>Fungi</taxon>
        <taxon>Dikarya</taxon>
        <taxon>Ascomycota</taxon>
        <taxon>Saccharomycotina</taxon>
        <taxon>Saccharomycetes</taxon>
        <taxon>Saccharomycetales</taxon>
        <taxon>Saccharomycetaceae</taxon>
        <taxon>Lachancea</taxon>
    </lineage>
</organism>
<feature type="region of interest" description="Disordered" evidence="4">
    <location>
        <begin position="533"/>
        <end position="552"/>
    </location>
</feature>
<feature type="binding site" evidence="3">
    <location>
        <position position="309"/>
    </location>
    <ligand>
        <name>ATP</name>
        <dbReference type="ChEBI" id="CHEBI:30616"/>
    </ligand>
</feature>
<feature type="compositionally biased region" description="Low complexity" evidence="4">
    <location>
        <begin position="149"/>
        <end position="158"/>
    </location>
</feature>
<dbReference type="Gene3D" id="1.10.510.10">
    <property type="entry name" value="Transferase(Phosphotransferase) domain 1"/>
    <property type="match status" value="1"/>
</dbReference>
<dbReference type="Pfam" id="PF00069">
    <property type="entry name" value="Pkinase"/>
    <property type="match status" value="1"/>
</dbReference>
<dbReference type="InParanoid" id="C5DDP5"/>
<gene>
    <name evidence="6" type="ordered locus">KLTH0C02662g</name>
</gene>
<dbReference type="GeneID" id="8291204"/>
<dbReference type="InterPro" id="IPR017441">
    <property type="entry name" value="Protein_kinase_ATP_BS"/>
</dbReference>
<feature type="compositionally biased region" description="Polar residues" evidence="4">
    <location>
        <begin position="24"/>
        <end position="33"/>
    </location>
</feature>
<dbReference type="EMBL" id="CU928167">
    <property type="protein sequence ID" value="CAR21906.1"/>
    <property type="molecule type" value="Genomic_DNA"/>
</dbReference>
<dbReference type="RefSeq" id="XP_002552344.1">
    <property type="nucleotide sequence ID" value="XM_002552298.1"/>
</dbReference>
<dbReference type="FunCoup" id="C5DDP5">
    <property type="interactions" value="329"/>
</dbReference>
<dbReference type="PANTHER" id="PTHR44167">
    <property type="entry name" value="OVARIAN-SPECIFIC SERINE/THREONINE-PROTEIN KINASE LOK-RELATED"/>
    <property type="match status" value="1"/>
</dbReference>
<dbReference type="PANTHER" id="PTHR44167:SF24">
    <property type="entry name" value="SERINE_THREONINE-PROTEIN KINASE CHK2"/>
    <property type="match status" value="1"/>
</dbReference>
<dbReference type="InterPro" id="IPR011009">
    <property type="entry name" value="Kinase-like_dom_sf"/>
</dbReference>
<dbReference type="PROSITE" id="PS00108">
    <property type="entry name" value="PROTEIN_KINASE_ST"/>
    <property type="match status" value="1"/>
</dbReference>
<proteinExistence type="predicted"/>
<name>C5DDP5_LACTC</name>
<feature type="region of interest" description="Disordered" evidence="4">
    <location>
        <begin position="1"/>
        <end position="106"/>
    </location>
</feature>
<dbReference type="KEGG" id="lth:KLTH0C02662g"/>
<dbReference type="InterPro" id="IPR000719">
    <property type="entry name" value="Prot_kinase_dom"/>
</dbReference>
<dbReference type="SMART" id="SM00220">
    <property type="entry name" value="S_TKc"/>
    <property type="match status" value="1"/>
</dbReference>
<dbReference type="eggNOG" id="KOG0583">
    <property type="taxonomic scope" value="Eukaryota"/>
</dbReference>
<feature type="compositionally biased region" description="Basic and acidic residues" evidence="4">
    <location>
        <begin position="34"/>
        <end position="47"/>
    </location>
</feature>
<dbReference type="OMA" id="IDSCNTD"/>
<feature type="compositionally biased region" description="Polar residues" evidence="4">
    <location>
        <begin position="611"/>
        <end position="626"/>
    </location>
</feature>
<evidence type="ECO:0000313" key="6">
    <source>
        <dbReference type="EMBL" id="CAR21906.1"/>
    </source>
</evidence>
<dbReference type="STRING" id="559295.C5DDP5"/>
<dbReference type="GO" id="GO:0004672">
    <property type="term" value="F:protein kinase activity"/>
    <property type="evidence" value="ECO:0007669"/>
    <property type="project" value="InterPro"/>
</dbReference>
<accession>C5DDP5</accession>
<evidence type="ECO:0000313" key="7">
    <source>
        <dbReference type="Proteomes" id="UP000002036"/>
    </source>
</evidence>
<feature type="compositionally biased region" description="Basic and acidic residues" evidence="4">
    <location>
        <begin position="741"/>
        <end position="775"/>
    </location>
</feature>
<feature type="compositionally biased region" description="Polar residues" evidence="4">
    <location>
        <begin position="137"/>
        <end position="148"/>
    </location>
</feature>
<feature type="compositionally biased region" description="Polar residues" evidence="4">
    <location>
        <begin position="195"/>
        <end position="211"/>
    </location>
</feature>
<dbReference type="HOGENOM" id="CLU_009275_1_0_1"/>
<dbReference type="SUPFAM" id="SSF56112">
    <property type="entry name" value="Protein kinase-like (PK-like)"/>
    <property type="match status" value="1"/>
</dbReference>
<dbReference type="OrthoDB" id="4062651at2759"/>
<evidence type="ECO:0000256" key="4">
    <source>
        <dbReference type="SAM" id="MobiDB-lite"/>
    </source>
</evidence>